<sequence>MTRGLASCGYSPPPGVLRDYRQVRDRLSTRKALYGALTTCYINSILSQIHTKRACEILGIHCAMIPVVFPRSRGAASPIYYWTKRELLETGHGDDVGWGSDIALISSLSLLIALGLRRSSSSSRMER</sequence>
<evidence type="ECO:0000313" key="2">
    <source>
        <dbReference type="Proteomes" id="UP000076532"/>
    </source>
</evidence>
<organism evidence="1 2">
    <name type="scientific">Athelia psychrophila</name>
    <dbReference type="NCBI Taxonomy" id="1759441"/>
    <lineage>
        <taxon>Eukaryota</taxon>
        <taxon>Fungi</taxon>
        <taxon>Dikarya</taxon>
        <taxon>Basidiomycota</taxon>
        <taxon>Agaricomycotina</taxon>
        <taxon>Agaricomycetes</taxon>
        <taxon>Agaricomycetidae</taxon>
        <taxon>Atheliales</taxon>
        <taxon>Atheliaceae</taxon>
        <taxon>Athelia</taxon>
    </lineage>
</organism>
<proteinExistence type="predicted"/>
<evidence type="ECO:0000313" key="1">
    <source>
        <dbReference type="EMBL" id="KZP09754.1"/>
    </source>
</evidence>
<dbReference type="AlphaFoldDB" id="A0A165YNR1"/>
<accession>A0A165YNR1</accession>
<protein>
    <submittedName>
        <fullName evidence="1">Uncharacterized protein</fullName>
    </submittedName>
</protein>
<dbReference type="EMBL" id="KV417693">
    <property type="protein sequence ID" value="KZP09754.1"/>
    <property type="molecule type" value="Genomic_DNA"/>
</dbReference>
<keyword evidence="2" id="KW-1185">Reference proteome</keyword>
<gene>
    <name evidence="1" type="ORF">FIBSPDRAFT_231083</name>
</gene>
<name>A0A165YNR1_9AGAM</name>
<dbReference type="Proteomes" id="UP000076532">
    <property type="component" value="Unassembled WGS sequence"/>
</dbReference>
<reference evidence="1 2" key="1">
    <citation type="journal article" date="2016" name="Mol. Biol. Evol.">
        <title>Comparative Genomics of Early-Diverging Mushroom-Forming Fungi Provides Insights into the Origins of Lignocellulose Decay Capabilities.</title>
        <authorList>
            <person name="Nagy L.G."/>
            <person name="Riley R."/>
            <person name="Tritt A."/>
            <person name="Adam C."/>
            <person name="Daum C."/>
            <person name="Floudas D."/>
            <person name="Sun H."/>
            <person name="Yadav J.S."/>
            <person name="Pangilinan J."/>
            <person name="Larsson K.H."/>
            <person name="Matsuura K."/>
            <person name="Barry K."/>
            <person name="Labutti K."/>
            <person name="Kuo R."/>
            <person name="Ohm R.A."/>
            <person name="Bhattacharya S.S."/>
            <person name="Shirouzu T."/>
            <person name="Yoshinaga Y."/>
            <person name="Martin F.M."/>
            <person name="Grigoriev I.V."/>
            <person name="Hibbett D.S."/>
        </authorList>
    </citation>
    <scope>NUCLEOTIDE SEQUENCE [LARGE SCALE GENOMIC DNA]</scope>
    <source>
        <strain evidence="1 2">CBS 109695</strain>
    </source>
</reference>